<dbReference type="InterPro" id="IPR045851">
    <property type="entry name" value="AMP-bd_C_sf"/>
</dbReference>
<feature type="non-terminal residue" evidence="5">
    <location>
        <position position="1"/>
    </location>
</feature>
<dbReference type="SUPFAM" id="SSF56801">
    <property type="entry name" value="Acetyl-CoA synthetase-like"/>
    <property type="match status" value="2"/>
</dbReference>
<dbReference type="Gene3D" id="3.30.559.30">
    <property type="entry name" value="Nonribosomal peptide synthetase, condensation domain"/>
    <property type="match status" value="1"/>
</dbReference>
<dbReference type="InterPro" id="IPR020806">
    <property type="entry name" value="PKS_PP-bd"/>
</dbReference>
<evidence type="ECO:0000259" key="4">
    <source>
        <dbReference type="PROSITE" id="PS50075"/>
    </source>
</evidence>
<dbReference type="InterPro" id="IPR029058">
    <property type="entry name" value="AB_hydrolase_fold"/>
</dbReference>
<feature type="domain" description="Carrier" evidence="4">
    <location>
        <begin position="122"/>
        <end position="196"/>
    </location>
</feature>
<keyword evidence="2" id="KW-0596">Phosphopantetheine</keyword>
<dbReference type="SUPFAM" id="SSF47336">
    <property type="entry name" value="ACP-like"/>
    <property type="match status" value="1"/>
</dbReference>
<dbReference type="Gene3D" id="3.40.50.1820">
    <property type="entry name" value="alpha/beta hydrolase"/>
    <property type="match status" value="1"/>
</dbReference>
<dbReference type="Proteomes" id="UP000270261">
    <property type="component" value="Unassembled WGS sequence"/>
</dbReference>
<evidence type="ECO:0000256" key="3">
    <source>
        <dbReference type="ARBA" id="ARBA00022553"/>
    </source>
</evidence>
<dbReference type="InterPro" id="IPR023213">
    <property type="entry name" value="CAT-like_dom_sf"/>
</dbReference>
<dbReference type="Pfam" id="PF00668">
    <property type="entry name" value="Condensation"/>
    <property type="match status" value="1"/>
</dbReference>
<dbReference type="PANTHER" id="PTHR45527">
    <property type="entry name" value="NONRIBOSOMAL PEPTIDE SYNTHETASE"/>
    <property type="match status" value="1"/>
</dbReference>
<dbReference type="PANTHER" id="PTHR45527:SF1">
    <property type="entry name" value="FATTY ACID SYNTHASE"/>
    <property type="match status" value="1"/>
</dbReference>
<dbReference type="PROSITE" id="PS50075">
    <property type="entry name" value="CARRIER"/>
    <property type="match status" value="1"/>
</dbReference>
<comment type="caution">
    <text evidence="5">The sequence shown here is derived from an EMBL/GenBank/DDBJ whole genome shotgun (WGS) entry which is preliminary data.</text>
</comment>
<name>A0A426FL10_9BURK</name>
<dbReference type="Gene3D" id="3.30.300.30">
    <property type="match status" value="1"/>
</dbReference>
<dbReference type="GO" id="GO:0044550">
    <property type="term" value="P:secondary metabolite biosynthetic process"/>
    <property type="evidence" value="ECO:0007669"/>
    <property type="project" value="TreeGrafter"/>
</dbReference>
<dbReference type="EMBL" id="RRUE01000005">
    <property type="protein sequence ID" value="RRN43393.1"/>
    <property type="molecule type" value="Genomic_DNA"/>
</dbReference>
<dbReference type="AlphaFoldDB" id="A0A426FL10"/>
<organism evidence="5 6">
    <name type="scientific">Lautropia dentalis</name>
    <dbReference type="NCBI Taxonomy" id="2490857"/>
    <lineage>
        <taxon>Bacteria</taxon>
        <taxon>Pseudomonadati</taxon>
        <taxon>Pseudomonadota</taxon>
        <taxon>Betaproteobacteria</taxon>
        <taxon>Burkholderiales</taxon>
        <taxon>Burkholderiaceae</taxon>
        <taxon>Lautropia</taxon>
    </lineage>
</organism>
<dbReference type="GO" id="GO:0031177">
    <property type="term" value="F:phosphopantetheine binding"/>
    <property type="evidence" value="ECO:0007669"/>
    <property type="project" value="InterPro"/>
</dbReference>
<dbReference type="InterPro" id="IPR009081">
    <property type="entry name" value="PP-bd_ACP"/>
</dbReference>
<proteinExistence type="predicted"/>
<dbReference type="GO" id="GO:0003824">
    <property type="term" value="F:catalytic activity"/>
    <property type="evidence" value="ECO:0007669"/>
    <property type="project" value="InterPro"/>
</dbReference>
<reference evidence="5 6" key="1">
    <citation type="submission" date="2018-11" db="EMBL/GenBank/DDBJ databases">
        <title>Genome sequencing of Lautropia sp. KCOM 2505 (= ChDC F240).</title>
        <authorList>
            <person name="Kook J.-K."/>
            <person name="Park S.-N."/>
            <person name="Lim Y.K."/>
        </authorList>
    </citation>
    <scope>NUCLEOTIDE SEQUENCE [LARGE SCALE GENOMIC DNA]</scope>
    <source>
        <strain evidence="5 6">KCOM 2505</strain>
    </source>
</reference>
<dbReference type="Pfam" id="PF13193">
    <property type="entry name" value="AMP-binding_C"/>
    <property type="match status" value="1"/>
</dbReference>
<dbReference type="RefSeq" id="WP_148098601.1">
    <property type="nucleotide sequence ID" value="NZ_RRUE01000005.1"/>
</dbReference>
<dbReference type="SUPFAM" id="SSF52777">
    <property type="entry name" value="CoA-dependent acyltransferases"/>
    <property type="match status" value="2"/>
</dbReference>
<dbReference type="GO" id="GO:0043041">
    <property type="term" value="P:amino acid activation for nonribosomal peptide biosynthetic process"/>
    <property type="evidence" value="ECO:0007669"/>
    <property type="project" value="TreeGrafter"/>
</dbReference>
<dbReference type="Gene3D" id="3.30.559.10">
    <property type="entry name" value="Chloramphenicol acetyltransferase-like domain"/>
    <property type="match status" value="1"/>
</dbReference>
<dbReference type="CDD" id="cd19544">
    <property type="entry name" value="E-C_NRPS"/>
    <property type="match status" value="1"/>
</dbReference>
<dbReference type="InterPro" id="IPR042099">
    <property type="entry name" value="ANL_N_sf"/>
</dbReference>
<dbReference type="InterPro" id="IPR036736">
    <property type="entry name" value="ACP-like_sf"/>
</dbReference>
<gene>
    <name evidence="5" type="ORF">EHV23_15085</name>
</gene>
<keyword evidence="6" id="KW-1185">Reference proteome</keyword>
<evidence type="ECO:0000256" key="2">
    <source>
        <dbReference type="ARBA" id="ARBA00022450"/>
    </source>
</evidence>
<dbReference type="SMART" id="SM00823">
    <property type="entry name" value="PKS_PP"/>
    <property type="match status" value="1"/>
</dbReference>
<dbReference type="Gene3D" id="3.40.50.12780">
    <property type="entry name" value="N-terminal domain of ligase-like"/>
    <property type="match status" value="1"/>
</dbReference>
<dbReference type="GO" id="GO:0005737">
    <property type="term" value="C:cytoplasm"/>
    <property type="evidence" value="ECO:0007669"/>
    <property type="project" value="TreeGrafter"/>
</dbReference>
<accession>A0A426FL10</accession>
<dbReference type="InterPro" id="IPR001242">
    <property type="entry name" value="Condensation_dom"/>
</dbReference>
<evidence type="ECO:0000313" key="6">
    <source>
        <dbReference type="Proteomes" id="UP000270261"/>
    </source>
</evidence>
<feature type="non-terminal residue" evidence="5">
    <location>
        <position position="749"/>
    </location>
</feature>
<sequence>ELGEIEARLGELAEVKEVVVLAREDHPGDKRLVAYWTARSKGEGAMFGALGHGADAGDDEATRQQQEVTRLREHLRVELPEYMVPSAFVKLEAIPLNTSGKVDRKALPAPDAEALVTHAYEAPQGPVEEVLAGIWQELLGVERVGRNDGFFDLGGHSLLIVSLVEKLRQAGLKAEIRQVFHAESLAALAAEISGQEIDTWEAPANLIPQGCTHITPDMLPLVELDQAQIDRIAETVPGGMANIQDIYPLAPLQEGVLFYHRFHRDSDPYVSYAIASFASQEQLKRFAWAMNQVVARHDVLRTVILWEDLPQAVQVVYRHVELVTEPLEVAEEGDALQSIKVYLDDAPLSMDLSRPPLLNLRPVRVTGRMRGGDGEPCYAVLMFHHVIVDHVSLDVMMQEVVQILKGEEGALPVPMHYRDFVAHSLNSQRETDAEAFFRQMLEDVDEPTVPFGLTDVHGDGTAIRASEQLLGAELSQRIRERVRGLGVSAATLFHVAYALMLARCTSRDDVVFGSVLSGRMGGVVGADRMMGMFINTLPVRLKLQGASVLEAMRTVQGVLVGMLKYEQTALAVAQRCSGMDNGVALFSAMLNFRHSQGSDEMAIRSGMAVVDAKERTNYPFAVSVDDLGDGGFALTAQTDVSVVDPARILGYLGCAVQRVVEALEADPERGVLQLEVLPGVEKNQLIHGFNATQAEYPRQALIHELFEQQVQRTPQAVAVQYEGERLTYAQLNAKANQLAHRLRAMRDAA</sequence>
<keyword evidence="3" id="KW-0597">Phosphoprotein</keyword>
<dbReference type="FunFam" id="1.10.1200.10:FF:000005">
    <property type="entry name" value="Nonribosomal peptide synthetase 1"/>
    <property type="match status" value="1"/>
</dbReference>
<protein>
    <submittedName>
        <fullName evidence="5">Non-ribosomal peptide synthetase</fullName>
    </submittedName>
</protein>
<comment type="cofactor">
    <cofactor evidence="1">
        <name>pantetheine 4'-phosphate</name>
        <dbReference type="ChEBI" id="CHEBI:47942"/>
    </cofactor>
</comment>
<evidence type="ECO:0000313" key="5">
    <source>
        <dbReference type="EMBL" id="RRN43393.1"/>
    </source>
</evidence>
<dbReference type="InterPro" id="IPR025110">
    <property type="entry name" value="AMP-bd_C"/>
</dbReference>
<evidence type="ECO:0000256" key="1">
    <source>
        <dbReference type="ARBA" id="ARBA00001957"/>
    </source>
</evidence>
<dbReference type="Pfam" id="PF00550">
    <property type="entry name" value="PP-binding"/>
    <property type="match status" value="1"/>
</dbReference>